<proteinExistence type="predicted"/>
<dbReference type="OrthoDB" id="416496at2759"/>
<dbReference type="Gene3D" id="3.40.50.150">
    <property type="entry name" value="Vaccinia Virus protein VP39"/>
    <property type="match status" value="1"/>
</dbReference>
<dbReference type="SUPFAM" id="SSF53335">
    <property type="entry name" value="S-adenosyl-L-methionine-dependent methyltransferases"/>
    <property type="match status" value="1"/>
</dbReference>
<dbReference type="EMBL" id="REGN01003181">
    <property type="protein sequence ID" value="RNA24019.1"/>
    <property type="molecule type" value="Genomic_DNA"/>
</dbReference>
<reference evidence="1 2" key="1">
    <citation type="journal article" date="2018" name="Sci. Rep.">
        <title>Genomic signatures of local adaptation to the degree of environmental predictability in rotifers.</title>
        <authorList>
            <person name="Franch-Gras L."/>
            <person name="Hahn C."/>
            <person name="Garcia-Roger E.M."/>
            <person name="Carmona M.J."/>
            <person name="Serra M."/>
            <person name="Gomez A."/>
        </authorList>
    </citation>
    <scope>NUCLEOTIDE SEQUENCE [LARGE SCALE GENOMIC DNA]</scope>
    <source>
        <strain evidence="1">HYR1</strain>
    </source>
</reference>
<protein>
    <submittedName>
        <fullName evidence="1">Uncharacterized protein</fullName>
    </submittedName>
</protein>
<dbReference type="AlphaFoldDB" id="A0A3M7RKL8"/>
<gene>
    <name evidence="1" type="ORF">BpHYR1_001157</name>
</gene>
<evidence type="ECO:0000313" key="1">
    <source>
        <dbReference type="EMBL" id="RNA24019.1"/>
    </source>
</evidence>
<sequence>MNEIYRVLKPGGVCIFMEHSIDNENKPRKYMQKVIEPTFGDCKFLDMKKVLSSGPYDQLELKKYRLSKCPIIIIYRDSILNSQSHLISFSSAHIYK</sequence>
<keyword evidence="2" id="KW-1185">Reference proteome</keyword>
<dbReference type="Proteomes" id="UP000276133">
    <property type="component" value="Unassembled WGS sequence"/>
</dbReference>
<name>A0A3M7RKL8_BRAPC</name>
<comment type="caution">
    <text evidence="1">The sequence shown here is derived from an EMBL/GenBank/DDBJ whole genome shotgun (WGS) entry which is preliminary data.</text>
</comment>
<organism evidence="1 2">
    <name type="scientific">Brachionus plicatilis</name>
    <name type="common">Marine rotifer</name>
    <name type="synonym">Brachionus muelleri</name>
    <dbReference type="NCBI Taxonomy" id="10195"/>
    <lineage>
        <taxon>Eukaryota</taxon>
        <taxon>Metazoa</taxon>
        <taxon>Spiralia</taxon>
        <taxon>Gnathifera</taxon>
        <taxon>Rotifera</taxon>
        <taxon>Eurotatoria</taxon>
        <taxon>Monogononta</taxon>
        <taxon>Pseudotrocha</taxon>
        <taxon>Ploima</taxon>
        <taxon>Brachionidae</taxon>
        <taxon>Brachionus</taxon>
    </lineage>
</organism>
<evidence type="ECO:0000313" key="2">
    <source>
        <dbReference type="Proteomes" id="UP000276133"/>
    </source>
</evidence>
<dbReference type="InterPro" id="IPR029063">
    <property type="entry name" value="SAM-dependent_MTases_sf"/>
</dbReference>
<accession>A0A3M7RKL8</accession>